<dbReference type="NCBIfam" id="TIGR02442">
    <property type="entry name" value="Cob-chelat-sub"/>
    <property type="match status" value="1"/>
</dbReference>
<evidence type="ECO:0000259" key="5">
    <source>
        <dbReference type="PROSITE" id="PS50234"/>
    </source>
</evidence>
<dbReference type="InterPro" id="IPR000523">
    <property type="entry name" value="Mg_chelatse_chII-like_cat_dom"/>
</dbReference>
<keyword evidence="2" id="KW-0547">Nucleotide-binding</keyword>
<dbReference type="InterPro" id="IPR012804">
    <property type="entry name" value="Cob_chelat_sub_put"/>
</dbReference>
<evidence type="ECO:0000313" key="6">
    <source>
        <dbReference type="EMBL" id="QYZ79183.1"/>
    </source>
</evidence>
<dbReference type="EMBL" id="CP037968">
    <property type="protein sequence ID" value="QYZ79183.1"/>
    <property type="molecule type" value="Genomic_DNA"/>
</dbReference>
<dbReference type="Proteomes" id="UP000826709">
    <property type="component" value="Chromosome"/>
</dbReference>
<feature type="region of interest" description="Disordered" evidence="4">
    <location>
        <begin position="341"/>
        <end position="412"/>
    </location>
</feature>
<dbReference type="InterPro" id="IPR041702">
    <property type="entry name" value="BchD/ChlD_VWA"/>
</dbReference>
<dbReference type="PROSITE" id="PS50234">
    <property type="entry name" value="VWFA"/>
    <property type="match status" value="1"/>
</dbReference>
<dbReference type="InterPro" id="IPR003593">
    <property type="entry name" value="AAA+_ATPase"/>
</dbReference>
<dbReference type="SUPFAM" id="SSF53300">
    <property type="entry name" value="vWA-like"/>
    <property type="match status" value="1"/>
</dbReference>
<dbReference type="Gene3D" id="3.40.50.410">
    <property type="entry name" value="von Willebrand factor, type A domain"/>
    <property type="match status" value="1"/>
</dbReference>
<dbReference type="PANTHER" id="PTHR35023">
    <property type="entry name" value="CHELATASE-RELATED"/>
    <property type="match status" value="1"/>
</dbReference>
<feature type="compositionally biased region" description="Basic and acidic residues" evidence="4">
    <location>
        <begin position="341"/>
        <end position="364"/>
    </location>
</feature>
<dbReference type="InterPro" id="IPR027417">
    <property type="entry name" value="P-loop_NTPase"/>
</dbReference>
<dbReference type="InterPro" id="IPR041628">
    <property type="entry name" value="ChlI/MoxR_AAA_lid"/>
</dbReference>
<proteinExistence type="inferred from homology"/>
<gene>
    <name evidence="6" type="ORF">E2N92_06915</name>
</gene>
<feature type="domain" description="VWFA" evidence="5">
    <location>
        <begin position="487"/>
        <end position="678"/>
    </location>
</feature>
<dbReference type="Gene3D" id="3.40.50.300">
    <property type="entry name" value="P-loop containing nucleotide triphosphate hydrolases"/>
    <property type="match status" value="1"/>
</dbReference>
<keyword evidence="3" id="KW-0067">ATP-binding</keyword>
<dbReference type="InterPro" id="IPR002035">
    <property type="entry name" value="VWF_A"/>
</dbReference>
<dbReference type="GO" id="GO:0005524">
    <property type="term" value="F:ATP binding"/>
    <property type="evidence" value="ECO:0007669"/>
    <property type="project" value="UniProtKB-KW"/>
</dbReference>
<organism evidence="6 7">
    <name type="scientific">Methanofollis formosanus</name>
    <dbReference type="NCBI Taxonomy" id="299308"/>
    <lineage>
        <taxon>Archaea</taxon>
        <taxon>Methanobacteriati</taxon>
        <taxon>Methanobacteriota</taxon>
        <taxon>Stenosarchaea group</taxon>
        <taxon>Methanomicrobia</taxon>
        <taxon>Methanomicrobiales</taxon>
        <taxon>Methanomicrobiaceae</taxon>
        <taxon>Methanofollis</taxon>
    </lineage>
</organism>
<evidence type="ECO:0000256" key="4">
    <source>
        <dbReference type="SAM" id="MobiDB-lite"/>
    </source>
</evidence>
<dbReference type="AlphaFoldDB" id="A0A8G1EFV8"/>
<dbReference type="SUPFAM" id="SSF52540">
    <property type="entry name" value="P-loop containing nucleoside triphosphate hydrolases"/>
    <property type="match status" value="1"/>
</dbReference>
<dbReference type="Gene3D" id="1.10.8.80">
    <property type="entry name" value="Magnesium chelatase subunit I, C-Terminal domain"/>
    <property type="match status" value="1"/>
</dbReference>
<evidence type="ECO:0000313" key="7">
    <source>
        <dbReference type="Proteomes" id="UP000826709"/>
    </source>
</evidence>
<evidence type="ECO:0000256" key="1">
    <source>
        <dbReference type="ARBA" id="ARBA00005799"/>
    </source>
</evidence>
<comment type="similarity">
    <text evidence="1">Belongs to the Mg-chelatase subunits D/I family.</text>
</comment>
<dbReference type="RefSeq" id="WP_220680487.1">
    <property type="nucleotide sequence ID" value="NZ_CP037968.1"/>
</dbReference>
<protein>
    <submittedName>
        <fullName evidence="6">Putative cobaltochelatase</fullName>
    </submittedName>
</protein>
<evidence type="ECO:0000256" key="3">
    <source>
        <dbReference type="ARBA" id="ARBA00022840"/>
    </source>
</evidence>
<keyword evidence="7" id="KW-1185">Reference proteome</keyword>
<dbReference type="InterPro" id="IPR036465">
    <property type="entry name" value="vWFA_dom_sf"/>
</dbReference>
<dbReference type="SMART" id="SM00382">
    <property type="entry name" value="AAA"/>
    <property type="match status" value="1"/>
</dbReference>
<dbReference type="KEGG" id="mfk:E2N92_06915"/>
<name>A0A8G1EFV8_9EURY</name>
<dbReference type="PANTHER" id="PTHR35023:SF1">
    <property type="entry name" value="MG-PROTOPORPHYRIN IX CHELATASE"/>
    <property type="match status" value="1"/>
</dbReference>
<dbReference type="InterPro" id="IPR052989">
    <property type="entry name" value="Mg-chelatase_DI-like"/>
</dbReference>
<dbReference type="Pfam" id="PF13519">
    <property type="entry name" value="VWA_2"/>
    <property type="match status" value="1"/>
</dbReference>
<reference evidence="6" key="2">
    <citation type="submission" date="2019-03" db="EMBL/GenBank/DDBJ databases">
        <authorList>
            <person name="Chen S.-C."/>
            <person name="Wu S.-Y."/>
            <person name="Lai M.-C."/>
        </authorList>
    </citation>
    <scope>NUCLEOTIDE SEQUENCE</scope>
    <source>
        <strain evidence="6">ML15</strain>
    </source>
</reference>
<evidence type="ECO:0000256" key="2">
    <source>
        <dbReference type="ARBA" id="ARBA00022741"/>
    </source>
</evidence>
<dbReference type="Pfam" id="PF01078">
    <property type="entry name" value="Mg_chelatase"/>
    <property type="match status" value="1"/>
</dbReference>
<reference evidence="6" key="1">
    <citation type="journal article" date="2005" name="Int. J. Syst. Evol. Microbiol.">
        <title>Methanofollis formosanus sp. nov., isolated from a fish pond.</title>
        <authorList>
            <person name="Wu S.Y."/>
            <person name="Chen S.C."/>
            <person name="Lai M.C."/>
        </authorList>
    </citation>
    <scope>NUCLEOTIDE SEQUENCE</scope>
    <source>
        <strain evidence="6">ML15</strain>
    </source>
</reference>
<accession>A0A8G1EFV8</accession>
<dbReference type="CDD" id="cd01451">
    <property type="entry name" value="vWA_Magnesium_chelatase"/>
    <property type="match status" value="1"/>
</dbReference>
<dbReference type="Pfam" id="PF17863">
    <property type="entry name" value="AAA_lid_2"/>
    <property type="match status" value="1"/>
</dbReference>
<dbReference type="OrthoDB" id="25914at2157"/>
<dbReference type="SMART" id="SM00327">
    <property type="entry name" value="VWA"/>
    <property type="match status" value="1"/>
</dbReference>
<sequence>MSCHARRNILPFTAIIGQEEMKKALLLNAINPRIGGVLIRGEKGTAKSTAVRALAELLPQIEVSEGCPFNCNPASLQEMCEACAEKMQNGGITAEKRQVRVVDLPLGVTEDRLCGTIDIERAIKEGVKAIEPGILAGVNRGVLYIDEVNLLDDHVADVLLDAAAMGVNVVEREGISLSHPARFILIGTMNPEEGELRPQLLDRFGLQVSVEGIEDVAERMTIVKVAEAFEADPREFRRSCERDLEDLRERVLEAQRLLPSVTISDDILELVVGTCVQMGVRTHRAEITVVRTARTIAAFDGRTEVDAEDVREAMELALPHRMRRKPFEEPKLDQDRLDEAMEHAEQQREERSQDRGEADERPPEQEEDGDGERGEMPDTPPPQGGEVEEQVYDIGTPIDPSRVEMSRRRDRVRRRNLRGRRVETLSATRAGTVLSSRYPTGTRDIALDATLRAAAPYQRRRDRNGLAVAIREDDLRERVRVGRVSTSCLFVVDASGSMGAEKRMEAAKGAVLSMLLDSYQHRDRIGLVAFRGTEADLLLPLCSSVDLARKRLEDLPTGGRTPLQAGLSRGLEALLNERRKNGEMIPMMVLISDGRANSPAGSEVREEVLGLAGEIRANGIHTVVIDTETTGKTPFGIRLGYCREIAEQAGGRYYRIGDLTPEGLREIAAREQTAVSSVSRMG</sequence>